<dbReference type="CDD" id="cd02440">
    <property type="entry name" value="AdoMet_MTases"/>
    <property type="match status" value="1"/>
</dbReference>
<dbReference type="Gene3D" id="3.40.50.150">
    <property type="entry name" value="Vaccinia Virus protein VP39"/>
    <property type="match status" value="1"/>
</dbReference>
<dbReference type="RefSeq" id="WP_012194908.1">
    <property type="nucleotide sequence ID" value="NC_009976.1"/>
</dbReference>
<reference evidence="6 7" key="1">
    <citation type="journal article" date="2007" name="PLoS Genet.">
        <title>Patterns and implications of gene gain and loss in the evolution of Prochlorococcus.</title>
        <authorList>
            <person name="Kettler G.C."/>
            <person name="Martiny A.C."/>
            <person name="Huang K."/>
            <person name="Zucker J."/>
            <person name="Coleman M.L."/>
            <person name="Rodrigue S."/>
            <person name="Chen F."/>
            <person name="Lapidus A."/>
            <person name="Ferriera S."/>
            <person name="Johnson J."/>
            <person name="Steglich C."/>
            <person name="Church G.M."/>
            <person name="Richardson P."/>
            <person name="Chisholm S.W."/>
        </authorList>
    </citation>
    <scope>NUCLEOTIDE SEQUENCE [LARGE SCALE GENOMIC DNA]</scope>
    <source>
        <strain evidence="7">MIT 9211</strain>
    </source>
</reference>
<dbReference type="STRING" id="93059.P9211_03531"/>
<dbReference type="HAMAP" id="MF_02126">
    <property type="entry name" value="RF_methyltr_PrmC"/>
    <property type="match status" value="1"/>
</dbReference>
<name>A9BDX4_PROM4</name>
<sequence length="293" mass="33078">MNMKSKEKKSARDILNWRMAQLALGGRVVDIDWLLDVGGGLGWESLQRLKIFQNNHYELQKSLDELSFIWHRHINENEPLQYLVGKCPWRDFQLEINSSVFIPRQETEILVELALKKCNGISVGRWADLGTGSGVLAVALARSLPGWIGDAVDCSKDALSLAKKNLANLANNSHVHFHLGHWWQPLKSWWGTYDLVLANPPYIPSAVLSELHPIVRDNEPHLALSGGLDGMNCCREIIRGAKKGLGTGGWLIFEHHYDQSERLLNELIANGFKEVNFENDLEGVRRFAIGRKS</sequence>
<comment type="similarity">
    <text evidence="4">Belongs to the protein N5-glutamine methyltransferase family. PrmC subfamily.</text>
</comment>
<evidence type="ECO:0000256" key="2">
    <source>
        <dbReference type="ARBA" id="ARBA00022679"/>
    </source>
</evidence>
<dbReference type="EC" id="2.1.1.297" evidence="4"/>
<dbReference type="PANTHER" id="PTHR47441:SF3">
    <property type="entry name" value="RELEASE FACTOR GLUTAMINE METHYLTRANSFERASE"/>
    <property type="match status" value="1"/>
</dbReference>
<dbReference type="eggNOG" id="COG2890">
    <property type="taxonomic scope" value="Bacteria"/>
</dbReference>
<dbReference type="Proteomes" id="UP000000788">
    <property type="component" value="Chromosome"/>
</dbReference>
<dbReference type="NCBIfam" id="TIGR00536">
    <property type="entry name" value="hemK_fam"/>
    <property type="match status" value="1"/>
</dbReference>
<evidence type="ECO:0000256" key="4">
    <source>
        <dbReference type="HAMAP-Rule" id="MF_02126"/>
    </source>
</evidence>
<feature type="binding site" evidence="4">
    <location>
        <begin position="199"/>
        <end position="202"/>
    </location>
    <ligand>
        <name>substrate</name>
    </ligand>
</feature>
<dbReference type="SUPFAM" id="SSF53335">
    <property type="entry name" value="S-adenosyl-L-methionine-dependent methyltransferases"/>
    <property type="match status" value="1"/>
</dbReference>
<evidence type="ECO:0000313" key="6">
    <source>
        <dbReference type="EMBL" id="ABX08284.1"/>
    </source>
</evidence>
<evidence type="ECO:0000313" key="7">
    <source>
        <dbReference type="Proteomes" id="UP000000788"/>
    </source>
</evidence>
<dbReference type="GO" id="GO:0032259">
    <property type="term" value="P:methylation"/>
    <property type="evidence" value="ECO:0007669"/>
    <property type="project" value="UniProtKB-KW"/>
</dbReference>
<comment type="catalytic activity">
    <reaction evidence="4">
        <text>L-glutaminyl-[peptide chain release factor] + S-adenosyl-L-methionine = N(5)-methyl-L-glutaminyl-[peptide chain release factor] + S-adenosyl-L-homocysteine + H(+)</text>
        <dbReference type="Rhea" id="RHEA:42896"/>
        <dbReference type="Rhea" id="RHEA-COMP:10271"/>
        <dbReference type="Rhea" id="RHEA-COMP:10272"/>
        <dbReference type="ChEBI" id="CHEBI:15378"/>
        <dbReference type="ChEBI" id="CHEBI:30011"/>
        <dbReference type="ChEBI" id="CHEBI:57856"/>
        <dbReference type="ChEBI" id="CHEBI:59789"/>
        <dbReference type="ChEBI" id="CHEBI:61891"/>
        <dbReference type="EC" id="2.1.1.297"/>
    </reaction>
</comment>
<gene>
    <name evidence="6" type="primary">hemK</name>
    <name evidence="4" type="synonym">prmC</name>
    <name evidence="6" type="ordered locus">P9211_03531</name>
</gene>
<keyword evidence="2 4" id="KW-0808">Transferase</keyword>
<comment type="function">
    <text evidence="4">Methylates the class 1 translation termination release factors RF1/PrfA and RF2/PrfB on the glutamine residue of the universally conserved GGQ motif.</text>
</comment>
<dbReference type="AlphaFoldDB" id="A9BDX4"/>
<dbReference type="GO" id="GO:0016491">
    <property type="term" value="F:oxidoreductase activity"/>
    <property type="evidence" value="ECO:0007669"/>
    <property type="project" value="UniProtKB-KW"/>
</dbReference>
<feature type="binding site" evidence="4">
    <location>
        <begin position="130"/>
        <end position="134"/>
    </location>
    <ligand>
        <name>S-adenosyl-L-methionine</name>
        <dbReference type="ChEBI" id="CHEBI:59789"/>
    </ligand>
</feature>
<feature type="domain" description="Methyltransferase small" evidence="5">
    <location>
        <begin position="108"/>
        <end position="226"/>
    </location>
</feature>
<dbReference type="NCBIfam" id="TIGR03534">
    <property type="entry name" value="RF_mod_PrmC"/>
    <property type="match status" value="1"/>
</dbReference>
<protein>
    <recommendedName>
        <fullName evidence="4">Release factor glutamine methyltransferase</fullName>
        <shortName evidence="4">RF MTase</shortName>
        <ecNumber evidence="4">2.1.1.297</ecNumber>
    </recommendedName>
    <alternativeName>
        <fullName evidence="4">N5-glutamine methyltransferase PrmC</fullName>
    </alternativeName>
    <alternativeName>
        <fullName evidence="4">Protein-(glutamine-N5) MTase PrmC</fullName>
    </alternativeName>
    <alternativeName>
        <fullName evidence="4">Protein-glutamine N-methyltransferase PrmC</fullName>
    </alternativeName>
</protein>
<dbReference type="EMBL" id="CP000878">
    <property type="protein sequence ID" value="ABX08284.1"/>
    <property type="molecule type" value="Genomic_DNA"/>
</dbReference>
<dbReference type="InterPro" id="IPR052663">
    <property type="entry name" value="RF_glutamine_MTase_cyano"/>
</dbReference>
<dbReference type="InterPro" id="IPR004556">
    <property type="entry name" value="HemK-like"/>
</dbReference>
<dbReference type="Pfam" id="PF05175">
    <property type="entry name" value="MTS"/>
    <property type="match status" value="1"/>
</dbReference>
<dbReference type="InterPro" id="IPR019874">
    <property type="entry name" value="RF_methyltr_PrmC"/>
</dbReference>
<evidence type="ECO:0000256" key="3">
    <source>
        <dbReference type="ARBA" id="ARBA00022691"/>
    </source>
</evidence>
<dbReference type="GO" id="GO:0102559">
    <property type="term" value="F:peptide chain release factor N(5)-glutamine methyltransferase activity"/>
    <property type="evidence" value="ECO:0007669"/>
    <property type="project" value="UniProtKB-EC"/>
</dbReference>
<keyword evidence="6" id="KW-0560">Oxidoreductase</keyword>
<proteinExistence type="inferred from homology"/>
<evidence type="ECO:0000259" key="5">
    <source>
        <dbReference type="Pfam" id="PF05175"/>
    </source>
</evidence>
<dbReference type="InterPro" id="IPR007848">
    <property type="entry name" value="Small_mtfrase_dom"/>
</dbReference>
<organism evidence="6 7">
    <name type="scientific">Prochlorococcus marinus (strain MIT 9211)</name>
    <dbReference type="NCBI Taxonomy" id="93059"/>
    <lineage>
        <taxon>Bacteria</taxon>
        <taxon>Bacillati</taxon>
        <taxon>Cyanobacteriota</taxon>
        <taxon>Cyanophyceae</taxon>
        <taxon>Synechococcales</taxon>
        <taxon>Prochlorococcaceae</taxon>
        <taxon>Prochlorococcus</taxon>
    </lineage>
</organism>
<dbReference type="InterPro" id="IPR029063">
    <property type="entry name" value="SAM-dependent_MTases_sf"/>
</dbReference>
<keyword evidence="3 4" id="KW-0949">S-adenosyl-L-methionine</keyword>
<dbReference type="GO" id="GO:0003676">
    <property type="term" value="F:nucleic acid binding"/>
    <property type="evidence" value="ECO:0007669"/>
    <property type="project" value="InterPro"/>
</dbReference>
<accession>A9BDX4</accession>
<feature type="binding site" evidence="4">
    <location>
        <position position="199"/>
    </location>
    <ligand>
        <name>S-adenosyl-L-methionine</name>
        <dbReference type="ChEBI" id="CHEBI:59789"/>
    </ligand>
</feature>
<dbReference type="PROSITE" id="PS00092">
    <property type="entry name" value="N6_MTASE"/>
    <property type="match status" value="1"/>
</dbReference>
<dbReference type="PANTHER" id="PTHR47441">
    <property type="match status" value="1"/>
</dbReference>
<keyword evidence="1 4" id="KW-0489">Methyltransferase</keyword>
<dbReference type="HOGENOM" id="CLU_018398_3_1_3"/>
<dbReference type="KEGG" id="pmj:P9211_03531"/>
<feature type="binding site" evidence="4">
    <location>
        <position position="153"/>
    </location>
    <ligand>
        <name>S-adenosyl-L-methionine</name>
        <dbReference type="ChEBI" id="CHEBI:59789"/>
    </ligand>
</feature>
<feature type="binding site" evidence="4">
    <location>
        <position position="182"/>
    </location>
    <ligand>
        <name>S-adenosyl-L-methionine</name>
        <dbReference type="ChEBI" id="CHEBI:59789"/>
    </ligand>
</feature>
<keyword evidence="7" id="KW-1185">Reference proteome</keyword>
<dbReference type="InterPro" id="IPR002052">
    <property type="entry name" value="DNA_methylase_N6_adenine_CS"/>
</dbReference>
<evidence type="ECO:0000256" key="1">
    <source>
        <dbReference type="ARBA" id="ARBA00022603"/>
    </source>
</evidence>